<reference evidence="14" key="1">
    <citation type="submission" date="2016-01" db="EMBL/GenBank/DDBJ databases">
        <authorList>
            <person name="Mitreva M."/>
            <person name="Pepin K.H."/>
            <person name="Mihindukulasuriya K.A."/>
            <person name="Fulton R."/>
            <person name="Fronick C."/>
            <person name="O'Laughlin M."/>
            <person name="Miner T."/>
            <person name="Herter B."/>
            <person name="Rosa B.A."/>
            <person name="Cordes M."/>
            <person name="Tomlinson C."/>
            <person name="Wollam A."/>
            <person name="Palsikar V.B."/>
            <person name="Mardis E.R."/>
            <person name="Wilson R.K."/>
        </authorList>
    </citation>
    <scope>NUCLEOTIDE SEQUENCE [LARGE SCALE GENOMIC DNA]</scope>
    <source>
        <strain evidence="14">KA00274</strain>
    </source>
</reference>
<dbReference type="GO" id="GO:0005524">
    <property type="term" value="F:ATP binding"/>
    <property type="evidence" value="ECO:0007669"/>
    <property type="project" value="UniProtKB-UniRule"/>
</dbReference>
<evidence type="ECO:0000313" key="13">
    <source>
        <dbReference type="EMBL" id="KXB40088.1"/>
    </source>
</evidence>
<dbReference type="OrthoDB" id="9788659at2"/>
<keyword evidence="10" id="KW-1133">Transmembrane helix</keyword>
<dbReference type="Pfam" id="PF00069">
    <property type="entry name" value="Pkinase"/>
    <property type="match status" value="1"/>
</dbReference>
<dbReference type="InterPro" id="IPR005543">
    <property type="entry name" value="PASTA_dom"/>
</dbReference>
<dbReference type="InterPro" id="IPR011009">
    <property type="entry name" value="Kinase-like_dom_sf"/>
</dbReference>
<dbReference type="PROSITE" id="PS00107">
    <property type="entry name" value="PROTEIN_KINASE_ATP"/>
    <property type="match status" value="1"/>
</dbReference>
<evidence type="ECO:0000256" key="8">
    <source>
        <dbReference type="ARBA" id="ARBA00048679"/>
    </source>
</evidence>
<feature type="domain" description="PASTA" evidence="12">
    <location>
        <begin position="437"/>
        <end position="501"/>
    </location>
</feature>
<dbReference type="Gene3D" id="1.10.510.10">
    <property type="entry name" value="Transferase(Phosphotransferase) domain 1"/>
    <property type="match status" value="1"/>
</dbReference>
<dbReference type="PATRIC" id="fig|1497955.3.peg.869"/>
<evidence type="ECO:0000256" key="3">
    <source>
        <dbReference type="ARBA" id="ARBA00022679"/>
    </source>
</evidence>
<dbReference type="CDD" id="cd14014">
    <property type="entry name" value="STKc_PknB_like"/>
    <property type="match status" value="1"/>
</dbReference>
<accession>A0A133YA59</accession>
<dbReference type="Proteomes" id="UP000070080">
    <property type="component" value="Unassembled WGS sequence"/>
</dbReference>
<keyword evidence="10" id="KW-0472">Membrane</keyword>
<dbReference type="NCBIfam" id="NF033483">
    <property type="entry name" value="PknB_PASTA_kin"/>
    <property type="match status" value="1"/>
</dbReference>
<dbReference type="InterPro" id="IPR017441">
    <property type="entry name" value="Protein_kinase_ATP_BS"/>
</dbReference>
<evidence type="ECO:0000313" key="14">
    <source>
        <dbReference type="Proteomes" id="UP000070080"/>
    </source>
</evidence>
<comment type="catalytic activity">
    <reaction evidence="8">
        <text>L-seryl-[protein] + ATP = O-phospho-L-seryl-[protein] + ADP + H(+)</text>
        <dbReference type="Rhea" id="RHEA:17989"/>
        <dbReference type="Rhea" id="RHEA-COMP:9863"/>
        <dbReference type="Rhea" id="RHEA-COMP:11604"/>
        <dbReference type="ChEBI" id="CHEBI:15378"/>
        <dbReference type="ChEBI" id="CHEBI:29999"/>
        <dbReference type="ChEBI" id="CHEBI:30616"/>
        <dbReference type="ChEBI" id="CHEBI:83421"/>
        <dbReference type="ChEBI" id="CHEBI:456216"/>
        <dbReference type="EC" id="2.7.11.1"/>
    </reaction>
</comment>
<evidence type="ECO:0000256" key="6">
    <source>
        <dbReference type="ARBA" id="ARBA00022840"/>
    </source>
</evidence>
<keyword evidence="10" id="KW-0812">Transmembrane</keyword>
<feature type="binding site" evidence="9">
    <location>
        <position position="42"/>
    </location>
    <ligand>
        <name>ATP</name>
        <dbReference type="ChEBI" id="CHEBI:30616"/>
    </ligand>
</feature>
<evidence type="ECO:0000256" key="9">
    <source>
        <dbReference type="PROSITE-ProRule" id="PRU10141"/>
    </source>
</evidence>
<evidence type="ECO:0000259" key="11">
    <source>
        <dbReference type="PROSITE" id="PS50011"/>
    </source>
</evidence>
<keyword evidence="14" id="KW-1185">Reference proteome</keyword>
<dbReference type="EC" id="2.7.11.1" evidence="1"/>
<dbReference type="InterPro" id="IPR008271">
    <property type="entry name" value="Ser/Thr_kinase_AS"/>
</dbReference>
<keyword evidence="4 9" id="KW-0547">Nucleotide-binding</keyword>
<organism evidence="13 14">
    <name type="scientific">Amygdalobacter nucleatus</name>
    <dbReference type="NCBI Taxonomy" id="3029274"/>
    <lineage>
        <taxon>Bacteria</taxon>
        <taxon>Bacillati</taxon>
        <taxon>Bacillota</taxon>
        <taxon>Clostridia</taxon>
        <taxon>Eubacteriales</taxon>
        <taxon>Oscillospiraceae</taxon>
        <taxon>Amygdalobacter</taxon>
    </lineage>
</organism>
<sequence length="600" mass="66264">MPLLNGTILNERYSICKILGSGGMAQVYLARDLKNGEYVAVKMLKPEFNDDREFLRRFDTEARAASSLSHANIVKVLGVGEDHGMRYMVQEYVDGVTLKEMILHYHRLDWRVAVPLFVQIALALESAHAGGVIHRDIKPQNIIINKQHKAYVTDFGIARANNQNTVAGSASTLGSVHYFSPEQAQGGIVSEQSDIYSLGVLMYETLTGSLPFDADTSVTIALKHINEKAIPPSQIEPLVPKPLSDIVMKCLNKTTNSRYRNARALITELDAFMINPQGVYGVAKDEAEHNNFTELNKSRVNLNNNKANSDKLAKIRYLEETMHKRRSSRHRETGLVIALVVITLLGISYVFYNFINNFKSELNSNQVPPVRLADFVGHSLEESEKALQDAGIIPDVEYVYSDKYDKDVVVKQNIAPDSRFYPKSLQKLVLTVSKGSGLEKVANYVGQLGEAAQKEIIAKGLTCEIQEIKNDDYQKGYVVKQSPAADSVLKKDEKIVLYVSSGSDIVTFEPQQGKKVADTTAWLKAQGLEINEILLESTDSNLTAEDAVVNYVCRAGEIKAFVGGDQIDVGTKVDVHACSAEALADIRSNNANSSNNSDSD</sequence>
<dbReference type="PANTHER" id="PTHR43289">
    <property type="entry name" value="MITOGEN-ACTIVATED PROTEIN KINASE KINASE KINASE 20-RELATED"/>
    <property type="match status" value="1"/>
</dbReference>
<dbReference type="SMART" id="SM00740">
    <property type="entry name" value="PASTA"/>
    <property type="match status" value="2"/>
</dbReference>
<evidence type="ECO:0000256" key="4">
    <source>
        <dbReference type="ARBA" id="ARBA00022741"/>
    </source>
</evidence>
<dbReference type="RefSeq" id="WP_066714264.1">
    <property type="nucleotide sequence ID" value="NZ_CP118869.1"/>
</dbReference>
<feature type="domain" description="Protein kinase" evidence="11">
    <location>
        <begin position="13"/>
        <end position="273"/>
    </location>
</feature>
<dbReference type="CDD" id="cd06577">
    <property type="entry name" value="PASTA_pknB"/>
    <property type="match status" value="2"/>
</dbReference>
<comment type="caution">
    <text evidence="13">The sequence shown here is derived from an EMBL/GenBank/DDBJ whole genome shotgun (WGS) entry which is preliminary data.</text>
</comment>
<evidence type="ECO:0000256" key="1">
    <source>
        <dbReference type="ARBA" id="ARBA00012513"/>
    </source>
</evidence>
<gene>
    <name evidence="13" type="ORF">HMPREF1872_00898</name>
</gene>
<dbReference type="STRING" id="1497955.HMPREF1872_00898"/>
<proteinExistence type="predicted"/>
<evidence type="ECO:0000256" key="5">
    <source>
        <dbReference type="ARBA" id="ARBA00022777"/>
    </source>
</evidence>
<dbReference type="PANTHER" id="PTHR43289:SF34">
    <property type="entry name" value="SERINE_THREONINE-PROTEIN KINASE YBDM-RELATED"/>
    <property type="match status" value="1"/>
</dbReference>
<dbReference type="Pfam" id="PF03793">
    <property type="entry name" value="PASTA"/>
    <property type="match status" value="2"/>
</dbReference>
<dbReference type="PROSITE" id="PS51178">
    <property type="entry name" value="PASTA"/>
    <property type="match status" value="2"/>
</dbReference>
<keyword evidence="5 13" id="KW-0418">Kinase</keyword>
<dbReference type="SUPFAM" id="SSF56112">
    <property type="entry name" value="Protein kinase-like (PK-like)"/>
    <property type="match status" value="1"/>
</dbReference>
<dbReference type="FunFam" id="1.10.510.10:FF:000021">
    <property type="entry name" value="Serine/threonine protein kinase"/>
    <property type="match status" value="1"/>
</dbReference>
<name>A0A133YA59_9FIRM</name>
<dbReference type="Gene3D" id="3.30.10.20">
    <property type="match status" value="2"/>
</dbReference>
<dbReference type="SMART" id="SM00220">
    <property type="entry name" value="S_TKc"/>
    <property type="match status" value="1"/>
</dbReference>
<evidence type="ECO:0000259" key="12">
    <source>
        <dbReference type="PROSITE" id="PS51178"/>
    </source>
</evidence>
<feature type="domain" description="PASTA" evidence="12">
    <location>
        <begin position="366"/>
        <end position="434"/>
    </location>
</feature>
<feature type="transmembrane region" description="Helical" evidence="10">
    <location>
        <begin position="334"/>
        <end position="355"/>
    </location>
</feature>
<dbReference type="Gene3D" id="3.30.200.20">
    <property type="entry name" value="Phosphorylase Kinase, domain 1"/>
    <property type="match status" value="1"/>
</dbReference>
<keyword evidence="2" id="KW-0723">Serine/threonine-protein kinase</keyword>
<keyword evidence="3" id="KW-0808">Transferase</keyword>
<evidence type="ECO:0000256" key="10">
    <source>
        <dbReference type="SAM" id="Phobius"/>
    </source>
</evidence>
<dbReference type="GO" id="GO:0004674">
    <property type="term" value="F:protein serine/threonine kinase activity"/>
    <property type="evidence" value="ECO:0007669"/>
    <property type="project" value="UniProtKB-KW"/>
</dbReference>
<protein>
    <recommendedName>
        <fullName evidence="1">non-specific serine/threonine protein kinase</fullName>
        <ecNumber evidence="1">2.7.11.1</ecNumber>
    </recommendedName>
</protein>
<evidence type="ECO:0000256" key="2">
    <source>
        <dbReference type="ARBA" id="ARBA00022527"/>
    </source>
</evidence>
<dbReference type="InterPro" id="IPR000719">
    <property type="entry name" value="Prot_kinase_dom"/>
</dbReference>
<dbReference type="AlphaFoldDB" id="A0A133YA59"/>
<dbReference type="PROSITE" id="PS00108">
    <property type="entry name" value="PROTEIN_KINASE_ST"/>
    <property type="match status" value="1"/>
</dbReference>
<comment type="catalytic activity">
    <reaction evidence="7">
        <text>L-threonyl-[protein] + ATP = O-phospho-L-threonyl-[protein] + ADP + H(+)</text>
        <dbReference type="Rhea" id="RHEA:46608"/>
        <dbReference type="Rhea" id="RHEA-COMP:11060"/>
        <dbReference type="Rhea" id="RHEA-COMP:11605"/>
        <dbReference type="ChEBI" id="CHEBI:15378"/>
        <dbReference type="ChEBI" id="CHEBI:30013"/>
        <dbReference type="ChEBI" id="CHEBI:30616"/>
        <dbReference type="ChEBI" id="CHEBI:61977"/>
        <dbReference type="ChEBI" id="CHEBI:456216"/>
        <dbReference type="EC" id="2.7.11.1"/>
    </reaction>
</comment>
<dbReference type="PROSITE" id="PS50011">
    <property type="entry name" value="PROTEIN_KINASE_DOM"/>
    <property type="match status" value="1"/>
</dbReference>
<dbReference type="EMBL" id="LSCV01000031">
    <property type="protein sequence ID" value="KXB40088.1"/>
    <property type="molecule type" value="Genomic_DNA"/>
</dbReference>
<evidence type="ECO:0000256" key="7">
    <source>
        <dbReference type="ARBA" id="ARBA00047899"/>
    </source>
</evidence>
<keyword evidence="6 9" id="KW-0067">ATP-binding</keyword>